<name>A0A8S2RWT7_9BILA</name>
<feature type="region of interest" description="Disordered" evidence="1">
    <location>
        <begin position="1"/>
        <end position="31"/>
    </location>
</feature>
<organism evidence="2 3">
    <name type="scientific">Rotaria magnacalcarata</name>
    <dbReference type="NCBI Taxonomy" id="392030"/>
    <lineage>
        <taxon>Eukaryota</taxon>
        <taxon>Metazoa</taxon>
        <taxon>Spiralia</taxon>
        <taxon>Gnathifera</taxon>
        <taxon>Rotifera</taxon>
        <taxon>Eurotatoria</taxon>
        <taxon>Bdelloidea</taxon>
        <taxon>Philodinida</taxon>
        <taxon>Philodinidae</taxon>
        <taxon>Rotaria</taxon>
    </lineage>
</organism>
<feature type="non-terminal residue" evidence="2">
    <location>
        <position position="78"/>
    </location>
</feature>
<evidence type="ECO:0000313" key="2">
    <source>
        <dbReference type="EMBL" id="CAF4193016.1"/>
    </source>
</evidence>
<accession>A0A8S2RWT7</accession>
<gene>
    <name evidence="2" type="ORF">BYL167_LOCUS23322</name>
</gene>
<sequence>MTTFDNYLLQDDPTETPLRRRGRPGSDRWKFQSTHPQYSSHLIIRRSFSVVPVLVGPSILRREREDTIGRYARAILTL</sequence>
<evidence type="ECO:0000313" key="3">
    <source>
        <dbReference type="Proteomes" id="UP000681967"/>
    </source>
</evidence>
<comment type="caution">
    <text evidence="2">The sequence shown here is derived from an EMBL/GenBank/DDBJ whole genome shotgun (WGS) entry which is preliminary data.</text>
</comment>
<dbReference type="AlphaFoldDB" id="A0A8S2RWT7"/>
<protein>
    <submittedName>
        <fullName evidence="2">Uncharacterized protein</fullName>
    </submittedName>
</protein>
<dbReference type="Proteomes" id="UP000681967">
    <property type="component" value="Unassembled WGS sequence"/>
</dbReference>
<proteinExistence type="predicted"/>
<evidence type="ECO:0000256" key="1">
    <source>
        <dbReference type="SAM" id="MobiDB-lite"/>
    </source>
</evidence>
<reference evidence="2" key="1">
    <citation type="submission" date="2021-02" db="EMBL/GenBank/DDBJ databases">
        <authorList>
            <person name="Nowell W R."/>
        </authorList>
    </citation>
    <scope>NUCLEOTIDE SEQUENCE</scope>
</reference>
<dbReference type="EMBL" id="CAJOBH010016359">
    <property type="protein sequence ID" value="CAF4193016.1"/>
    <property type="molecule type" value="Genomic_DNA"/>
</dbReference>